<dbReference type="PANTHER" id="PTHR40765">
    <property type="entry name" value="ESX-2 SECRETION SYSTEM ATPASE ECCB2"/>
    <property type="match status" value="1"/>
</dbReference>
<organism evidence="12 13">
    <name type="scientific">Streptomyces lincolnensis</name>
    <dbReference type="NCBI Taxonomy" id="1915"/>
    <lineage>
        <taxon>Bacteria</taxon>
        <taxon>Bacillati</taxon>
        <taxon>Actinomycetota</taxon>
        <taxon>Actinomycetes</taxon>
        <taxon>Kitasatosporales</taxon>
        <taxon>Streptomycetaceae</taxon>
        <taxon>Streptomyces</taxon>
    </lineage>
</organism>
<feature type="region of interest" description="Disordered" evidence="10">
    <location>
        <begin position="482"/>
        <end position="511"/>
    </location>
</feature>
<dbReference type="Gene3D" id="3.30.2390.20">
    <property type="entry name" value="Type VII secretion system EccB, repeat 1 domain"/>
    <property type="match status" value="1"/>
</dbReference>
<evidence type="ECO:0000256" key="5">
    <source>
        <dbReference type="ARBA" id="ARBA00022741"/>
    </source>
</evidence>
<dbReference type="GO" id="GO:0005524">
    <property type="term" value="F:ATP binding"/>
    <property type="evidence" value="ECO:0007669"/>
    <property type="project" value="UniProtKB-KW"/>
</dbReference>
<dbReference type="Pfam" id="PF05108">
    <property type="entry name" value="T7SS_ESX1_EccB"/>
    <property type="match status" value="1"/>
</dbReference>
<evidence type="ECO:0000256" key="7">
    <source>
        <dbReference type="ARBA" id="ARBA00022840"/>
    </source>
</evidence>
<dbReference type="GO" id="GO:0005886">
    <property type="term" value="C:plasma membrane"/>
    <property type="evidence" value="ECO:0007669"/>
    <property type="project" value="UniProtKB-SubCell"/>
</dbReference>
<dbReference type="EMBL" id="CP016438">
    <property type="protein sequence ID" value="ANS68357.1"/>
    <property type="molecule type" value="Genomic_DNA"/>
</dbReference>
<feature type="transmembrane region" description="Helical" evidence="11">
    <location>
        <begin position="40"/>
        <end position="61"/>
    </location>
</feature>
<sequence length="511" mass="54114">MASRRDELNAYTFAKRRTLASFLRPSPTGSEEGAPKPMKALLPGVVVALVILLVFGGIGIFKPTAPVGWKKPEEHVIVASKSTTRYVVLKTGSQVQLHPVLNMASAKLLLDPSKSDVITVDEKVLDSGNPPHGATVGIPYAPDRLPSADEAEAAKRWAVCERPGEGGRAIQKAAFVFAEKEFGKTEGKNRLNGGDLMYVVAPDEKTQYVVDARGTAYEIGDTSDTELLRALDTQGRKPQRVSQEWLDTLHKGDPISMPTVEGTPGAPADAGLPEQFDKVGEVIRAPIGSRMQYFVVQPGGVAEISEFVATLLLNSADLVAVGQAGEAQPVAPGAIVDSKPFRTAGNTWPLLKPKTVNDGDSATAGRNTVCNVLLSVGTTGDAKGRTTLSTWVGTDFPATLPTGSSSGYVTAGSGQLYRQFQGTETAAGGVFLVTDTGLRYALQSNSDSATDDQGIGTSAKQKEQELQEAKIAQTRLGYEKVNPTPVPVEWSTFLPTGPRLSESAARQPQGS</sequence>
<protein>
    <submittedName>
        <fullName evidence="12">Uncharacterized protein</fullName>
    </submittedName>
</protein>
<reference evidence="12 13" key="1">
    <citation type="submission" date="2016-07" db="EMBL/GenBank/DDBJ databases">
        <title>Enhancement of antibiotic productionsby engineered nitrateutilization in actinobacteria.</title>
        <authorList>
            <person name="Meng S.C."/>
        </authorList>
    </citation>
    <scope>NUCLEOTIDE SEQUENCE [LARGE SCALE GENOMIC DNA]</scope>
    <source>
        <strain evidence="12 13">NRRL 2936</strain>
    </source>
</reference>
<dbReference type="Gene3D" id="2.40.50.910">
    <property type="entry name" value="Type VII secretion system EccB, repeat 3 domain"/>
    <property type="match status" value="1"/>
</dbReference>
<keyword evidence="13" id="KW-1185">Reference proteome</keyword>
<evidence type="ECO:0000256" key="9">
    <source>
        <dbReference type="ARBA" id="ARBA00023136"/>
    </source>
</evidence>
<dbReference type="PATRIC" id="fig|1915.4.peg.6787"/>
<dbReference type="InterPro" id="IPR044857">
    <property type="entry name" value="T7SS_EccB_R1"/>
</dbReference>
<evidence type="ECO:0000256" key="2">
    <source>
        <dbReference type="ARBA" id="ARBA00008149"/>
    </source>
</evidence>
<evidence type="ECO:0000256" key="8">
    <source>
        <dbReference type="ARBA" id="ARBA00022989"/>
    </source>
</evidence>
<evidence type="ECO:0000256" key="6">
    <source>
        <dbReference type="ARBA" id="ARBA00022801"/>
    </source>
</evidence>
<evidence type="ECO:0000256" key="3">
    <source>
        <dbReference type="ARBA" id="ARBA00022475"/>
    </source>
</evidence>
<evidence type="ECO:0000256" key="4">
    <source>
        <dbReference type="ARBA" id="ARBA00022692"/>
    </source>
</evidence>
<comment type="similarity">
    <text evidence="2">Belongs to the EccB family.</text>
</comment>
<keyword evidence="7" id="KW-0067">ATP-binding</keyword>
<dbReference type="PANTHER" id="PTHR40765:SF2">
    <property type="entry name" value="ESX-2 SECRETION SYSTEM ATPASE ECCB2"/>
    <property type="match status" value="1"/>
</dbReference>
<dbReference type="NCBIfam" id="TIGR03919">
    <property type="entry name" value="T7SS_EccB"/>
    <property type="match status" value="1"/>
</dbReference>
<keyword evidence="4 11" id="KW-0812">Transmembrane</keyword>
<dbReference type="STRING" id="1915.SLINC_6133"/>
<evidence type="ECO:0000313" key="13">
    <source>
        <dbReference type="Proteomes" id="UP000092598"/>
    </source>
</evidence>
<keyword evidence="6" id="KW-0378">Hydrolase</keyword>
<dbReference type="KEGG" id="sls:SLINC_6133"/>
<evidence type="ECO:0000256" key="1">
    <source>
        <dbReference type="ARBA" id="ARBA00004162"/>
    </source>
</evidence>
<name>A0A1B1MIJ9_STRLN</name>
<proteinExistence type="inferred from homology"/>
<keyword evidence="3" id="KW-1003">Cell membrane</keyword>
<keyword evidence="5" id="KW-0547">Nucleotide-binding</keyword>
<evidence type="ECO:0000256" key="10">
    <source>
        <dbReference type="SAM" id="MobiDB-lite"/>
    </source>
</evidence>
<keyword evidence="9 11" id="KW-0472">Membrane</keyword>
<dbReference type="GO" id="GO:0016787">
    <property type="term" value="F:hydrolase activity"/>
    <property type="evidence" value="ECO:0007669"/>
    <property type="project" value="UniProtKB-KW"/>
</dbReference>
<evidence type="ECO:0000313" key="12">
    <source>
        <dbReference type="EMBL" id="ANS68357.1"/>
    </source>
</evidence>
<dbReference type="AlphaFoldDB" id="A0A1B1MIJ9"/>
<comment type="subcellular location">
    <subcellularLocation>
        <location evidence="1">Cell membrane</location>
        <topology evidence="1">Single-pass membrane protein</topology>
    </subcellularLocation>
</comment>
<dbReference type="GO" id="GO:0005576">
    <property type="term" value="C:extracellular region"/>
    <property type="evidence" value="ECO:0007669"/>
    <property type="project" value="TreeGrafter"/>
</dbReference>
<dbReference type="OrthoDB" id="3847604at2"/>
<dbReference type="InterPro" id="IPR007795">
    <property type="entry name" value="T7SS_EccB"/>
</dbReference>
<evidence type="ECO:0000256" key="11">
    <source>
        <dbReference type="SAM" id="Phobius"/>
    </source>
</evidence>
<dbReference type="Proteomes" id="UP000092598">
    <property type="component" value="Chromosome"/>
</dbReference>
<dbReference type="InterPro" id="IPR042485">
    <property type="entry name" value="T7SS_EccB_R3"/>
</dbReference>
<gene>
    <name evidence="12" type="ORF">SLINC_6133</name>
</gene>
<feature type="region of interest" description="Disordered" evidence="10">
    <location>
        <begin position="444"/>
        <end position="464"/>
    </location>
</feature>
<keyword evidence="8 11" id="KW-1133">Transmembrane helix</keyword>
<accession>A0A1B1MIJ9</accession>
<dbReference type="RefSeq" id="WP_067440706.1">
    <property type="nucleotide sequence ID" value="NZ_CP016438.1"/>
</dbReference>